<evidence type="ECO:0000313" key="2">
    <source>
        <dbReference type="EMBL" id="RYR39977.1"/>
    </source>
</evidence>
<reference evidence="2 3" key="1">
    <citation type="submission" date="2019-01" db="EMBL/GenBank/DDBJ databases">
        <title>Sequencing of cultivated peanut Arachis hypogaea provides insights into genome evolution and oil improvement.</title>
        <authorList>
            <person name="Chen X."/>
        </authorList>
    </citation>
    <scope>NUCLEOTIDE SEQUENCE [LARGE SCALE GENOMIC DNA]</scope>
    <source>
        <strain evidence="3">cv. Fuhuasheng</strain>
        <tissue evidence="2">Leaves</tissue>
    </source>
</reference>
<proteinExistence type="predicted"/>
<dbReference type="EMBL" id="SDMP01000009">
    <property type="protein sequence ID" value="RYR39977.1"/>
    <property type="molecule type" value="Genomic_DNA"/>
</dbReference>
<dbReference type="Proteomes" id="UP000289738">
    <property type="component" value="Chromosome A09"/>
</dbReference>
<name>A0A445BMT0_ARAHY</name>
<gene>
    <name evidence="2" type="ORF">Ahy_A09g045624</name>
</gene>
<sequence>MLACFSSMPVATSSVVPMIVPEALLVASLSIAANLNRSHDRGIGDIGPLGEVAIATPGTPIMVPIFGEGRIPDDIEDALHDNDDDDDVKPATIADDSDDDIARTTPVVGGGASSSETHQYFPPFPFVFFNFDLDVMAQLGDSGDKKEVVLSVKTYSICRGIEYKVLESDHCKYYDKCKEFGNRCTWLIWISLH</sequence>
<feature type="region of interest" description="Disordered" evidence="1">
    <location>
        <begin position="79"/>
        <end position="115"/>
    </location>
</feature>
<evidence type="ECO:0000313" key="3">
    <source>
        <dbReference type="Proteomes" id="UP000289738"/>
    </source>
</evidence>
<organism evidence="2 3">
    <name type="scientific">Arachis hypogaea</name>
    <name type="common">Peanut</name>
    <dbReference type="NCBI Taxonomy" id="3818"/>
    <lineage>
        <taxon>Eukaryota</taxon>
        <taxon>Viridiplantae</taxon>
        <taxon>Streptophyta</taxon>
        <taxon>Embryophyta</taxon>
        <taxon>Tracheophyta</taxon>
        <taxon>Spermatophyta</taxon>
        <taxon>Magnoliopsida</taxon>
        <taxon>eudicotyledons</taxon>
        <taxon>Gunneridae</taxon>
        <taxon>Pentapetalae</taxon>
        <taxon>rosids</taxon>
        <taxon>fabids</taxon>
        <taxon>Fabales</taxon>
        <taxon>Fabaceae</taxon>
        <taxon>Papilionoideae</taxon>
        <taxon>50 kb inversion clade</taxon>
        <taxon>dalbergioids sensu lato</taxon>
        <taxon>Dalbergieae</taxon>
        <taxon>Pterocarpus clade</taxon>
        <taxon>Arachis</taxon>
    </lineage>
</organism>
<evidence type="ECO:0008006" key="4">
    <source>
        <dbReference type="Google" id="ProtNLM"/>
    </source>
</evidence>
<protein>
    <recommendedName>
        <fullName evidence="4">Transposase MuDR plant domain-containing protein</fullName>
    </recommendedName>
</protein>
<evidence type="ECO:0000256" key="1">
    <source>
        <dbReference type="SAM" id="MobiDB-lite"/>
    </source>
</evidence>
<keyword evidence="3" id="KW-1185">Reference proteome</keyword>
<accession>A0A445BMT0</accession>
<comment type="caution">
    <text evidence="2">The sequence shown here is derived from an EMBL/GenBank/DDBJ whole genome shotgun (WGS) entry which is preliminary data.</text>
</comment>
<dbReference type="AlphaFoldDB" id="A0A445BMT0"/>